<accession>A0ABV0MV85</accession>
<organism evidence="1 2">
    <name type="scientific">Goodea atripinnis</name>
    <dbReference type="NCBI Taxonomy" id="208336"/>
    <lineage>
        <taxon>Eukaryota</taxon>
        <taxon>Metazoa</taxon>
        <taxon>Chordata</taxon>
        <taxon>Craniata</taxon>
        <taxon>Vertebrata</taxon>
        <taxon>Euteleostomi</taxon>
        <taxon>Actinopterygii</taxon>
        <taxon>Neopterygii</taxon>
        <taxon>Teleostei</taxon>
        <taxon>Neoteleostei</taxon>
        <taxon>Acanthomorphata</taxon>
        <taxon>Ovalentaria</taxon>
        <taxon>Atherinomorphae</taxon>
        <taxon>Cyprinodontiformes</taxon>
        <taxon>Goodeidae</taxon>
        <taxon>Goodea</taxon>
    </lineage>
</organism>
<dbReference type="Proteomes" id="UP001476798">
    <property type="component" value="Unassembled WGS sequence"/>
</dbReference>
<protein>
    <submittedName>
        <fullName evidence="1">Uncharacterized protein</fullName>
    </submittedName>
</protein>
<gene>
    <name evidence="1" type="ORF">GOODEAATRI_026121</name>
</gene>
<evidence type="ECO:0000313" key="2">
    <source>
        <dbReference type="Proteomes" id="UP001476798"/>
    </source>
</evidence>
<comment type="caution">
    <text evidence="1">The sequence shown here is derived from an EMBL/GenBank/DDBJ whole genome shotgun (WGS) entry which is preliminary data.</text>
</comment>
<feature type="non-terminal residue" evidence="1">
    <location>
        <position position="1"/>
    </location>
</feature>
<name>A0ABV0MV85_9TELE</name>
<keyword evidence="2" id="KW-1185">Reference proteome</keyword>
<reference evidence="1 2" key="1">
    <citation type="submission" date="2021-06" db="EMBL/GenBank/DDBJ databases">
        <authorList>
            <person name="Palmer J.M."/>
        </authorList>
    </citation>
    <scope>NUCLEOTIDE SEQUENCE [LARGE SCALE GENOMIC DNA]</scope>
    <source>
        <strain evidence="1 2">GA_2019</strain>
        <tissue evidence="1">Muscle</tissue>
    </source>
</reference>
<dbReference type="EMBL" id="JAHRIO010013177">
    <property type="protein sequence ID" value="MEQ2163041.1"/>
    <property type="molecule type" value="Genomic_DNA"/>
</dbReference>
<sequence>RAANYALGCINDPLEHFPLSHCTAGVPHTDAVIMLPITLIKGSQQSLCDVIVPKHPQEAQFCGVFLSSSEVFKLQVRSFSMWTPRMWKSATLSTQFSMMISCEMYLFLVNYYLLFLGDVEKQVVCAPPCPYRWTHLPQ</sequence>
<evidence type="ECO:0000313" key="1">
    <source>
        <dbReference type="EMBL" id="MEQ2163041.1"/>
    </source>
</evidence>
<proteinExistence type="predicted"/>